<protein>
    <submittedName>
        <fullName evidence="10">Glycoside hydrolase family 72</fullName>
    </submittedName>
</protein>
<feature type="transmembrane region" description="Helical" evidence="8">
    <location>
        <begin position="482"/>
        <end position="500"/>
    </location>
</feature>
<dbReference type="OrthoDB" id="6339427at2759"/>
<dbReference type="PROSITE" id="PS00216">
    <property type="entry name" value="SUGAR_TRANSPORT_1"/>
    <property type="match status" value="1"/>
</dbReference>
<dbReference type="Proteomes" id="UP000076874">
    <property type="component" value="Unassembled WGS sequence"/>
</dbReference>
<feature type="transmembrane region" description="Helical" evidence="8">
    <location>
        <begin position="368"/>
        <end position="391"/>
    </location>
</feature>
<comment type="similarity">
    <text evidence="2">Belongs to the major facilitator superfamily. Sugar transporter (TC 2.A.1.1) family.</text>
</comment>
<feature type="domain" description="Major facilitator superfamily (MFS) profile" evidence="9">
    <location>
        <begin position="109"/>
        <end position="504"/>
    </location>
</feature>
<evidence type="ECO:0000256" key="5">
    <source>
        <dbReference type="ARBA" id="ARBA00022989"/>
    </source>
</evidence>
<dbReference type="EMBL" id="AZHD01000002">
    <property type="protein sequence ID" value="OAA67188.1"/>
    <property type="molecule type" value="Genomic_DNA"/>
</dbReference>
<feature type="transmembrane region" description="Helical" evidence="8">
    <location>
        <begin position="305"/>
        <end position="334"/>
    </location>
</feature>
<dbReference type="InterPro" id="IPR020846">
    <property type="entry name" value="MFS_dom"/>
</dbReference>
<evidence type="ECO:0000256" key="1">
    <source>
        <dbReference type="ARBA" id="ARBA00004141"/>
    </source>
</evidence>
<accession>A0A167Z7P8</accession>
<feature type="transmembrane region" description="Helical" evidence="8">
    <location>
        <begin position="411"/>
        <end position="436"/>
    </location>
</feature>
<keyword evidence="3" id="KW-0813">Transport</keyword>
<evidence type="ECO:0000259" key="9">
    <source>
        <dbReference type="PROSITE" id="PS50850"/>
    </source>
</evidence>
<evidence type="ECO:0000313" key="10">
    <source>
        <dbReference type="EMBL" id="OAA67188.1"/>
    </source>
</evidence>
<feature type="region of interest" description="Disordered" evidence="7">
    <location>
        <begin position="31"/>
        <end position="57"/>
    </location>
</feature>
<keyword evidence="10" id="KW-0378">Hydrolase</keyword>
<evidence type="ECO:0000256" key="3">
    <source>
        <dbReference type="ARBA" id="ARBA00022448"/>
    </source>
</evidence>
<dbReference type="Gene3D" id="1.20.1250.20">
    <property type="entry name" value="MFS general substrate transporter like domains"/>
    <property type="match status" value="2"/>
</dbReference>
<dbReference type="Gene3D" id="1.10.286.90">
    <property type="entry name" value="MFS transporter, transmembrane helix TM10b"/>
    <property type="match status" value="1"/>
</dbReference>
<keyword evidence="6 8" id="KW-0472">Membrane</keyword>
<feature type="compositionally biased region" description="Acidic residues" evidence="7">
    <location>
        <begin position="34"/>
        <end position="43"/>
    </location>
</feature>
<keyword evidence="11" id="KW-1185">Reference proteome</keyword>
<feature type="transmembrane region" description="Helical" evidence="8">
    <location>
        <begin position="96"/>
        <end position="113"/>
    </location>
</feature>
<evidence type="ECO:0000313" key="11">
    <source>
        <dbReference type="Proteomes" id="UP000076874"/>
    </source>
</evidence>
<dbReference type="GO" id="GO:1904679">
    <property type="term" value="P:myo-inositol import across plasma membrane"/>
    <property type="evidence" value="ECO:0007669"/>
    <property type="project" value="TreeGrafter"/>
</dbReference>
<dbReference type="GO" id="GO:0016020">
    <property type="term" value="C:membrane"/>
    <property type="evidence" value="ECO:0007669"/>
    <property type="project" value="UniProtKB-SubCell"/>
</dbReference>
<dbReference type="PANTHER" id="PTHR48020">
    <property type="entry name" value="PROTON MYO-INOSITOL COTRANSPORTER"/>
    <property type="match status" value="1"/>
</dbReference>
<dbReference type="InterPro" id="IPR003663">
    <property type="entry name" value="Sugar/inositol_transpt"/>
</dbReference>
<dbReference type="InterPro" id="IPR005829">
    <property type="entry name" value="Sugar_transporter_CS"/>
</dbReference>
<comment type="subcellular location">
    <subcellularLocation>
        <location evidence="1">Membrane</location>
        <topology evidence="1">Multi-pass membrane protein</topology>
    </subcellularLocation>
</comment>
<dbReference type="AlphaFoldDB" id="A0A167Z7P8"/>
<feature type="transmembrane region" description="Helical" evidence="8">
    <location>
        <begin position="448"/>
        <end position="470"/>
    </location>
</feature>
<dbReference type="PROSITE" id="PS50850">
    <property type="entry name" value="MFS"/>
    <property type="match status" value="1"/>
</dbReference>
<dbReference type="InterPro" id="IPR005828">
    <property type="entry name" value="MFS_sugar_transport-like"/>
</dbReference>
<evidence type="ECO:0000256" key="6">
    <source>
        <dbReference type="ARBA" id="ARBA00023136"/>
    </source>
</evidence>
<dbReference type="InterPro" id="IPR036259">
    <property type="entry name" value="MFS_trans_sf"/>
</dbReference>
<dbReference type="SUPFAM" id="SSF103473">
    <property type="entry name" value="MFS general substrate transporter"/>
    <property type="match status" value="1"/>
</dbReference>
<reference evidence="10 11" key="1">
    <citation type="journal article" date="2016" name="Genome Biol. Evol.">
        <title>Divergent and convergent evolution of fungal pathogenicity.</title>
        <authorList>
            <person name="Shang Y."/>
            <person name="Xiao G."/>
            <person name="Zheng P."/>
            <person name="Cen K."/>
            <person name="Zhan S."/>
            <person name="Wang C."/>
        </authorList>
    </citation>
    <scope>NUCLEOTIDE SEQUENCE [LARGE SCALE GENOMIC DNA]</scope>
    <source>
        <strain evidence="10 11">RCEF 264</strain>
    </source>
</reference>
<dbReference type="Pfam" id="PF00083">
    <property type="entry name" value="Sugar_tr"/>
    <property type="match status" value="1"/>
</dbReference>
<proteinExistence type="inferred from homology"/>
<keyword evidence="4 8" id="KW-0812">Transmembrane</keyword>
<dbReference type="PANTHER" id="PTHR48020:SF12">
    <property type="entry name" value="PROTON MYO-INOSITOL COTRANSPORTER"/>
    <property type="match status" value="1"/>
</dbReference>
<gene>
    <name evidence="10" type="ORF">SPI_01764</name>
</gene>
<evidence type="ECO:0000256" key="2">
    <source>
        <dbReference type="ARBA" id="ARBA00010992"/>
    </source>
</evidence>
<dbReference type="GO" id="GO:0016787">
    <property type="term" value="F:hydrolase activity"/>
    <property type="evidence" value="ECO:0007669"/>
    <property type="project" value="UniProtKB-KW"/>
</dbReference>
<sequence length="538" mass="56896">MELGRSQGDIELYERGSRNHAAAVSFLASRAAVDDDDDDDDENIPAASRPNMALRADEQPLLVGEDSSDAAHIRDAGEEGGTESDGEPLKDGREQGAAAAAPGLFIWLLTLSAGLSGLLFGYDTGVISATLVSIGSSLSGRPLTSLDKSVITAATALLALVASPAASVLADARGRRRVILAADALFVAVLMLGLLPESPRWLVQAGRVAEARAVLARVQGQAATTTTTTTSTTTTTTTTTAAATAAASAVSAILHTIEAEVRAEREAQRLREQHHRAPTTWYWPAWAGRDAWATMMAERRNKRALAIACLLQGLQQLCGFNSLMYFSATIFMLVGFDQPTLTALTVAATNFVFTVAALLLVDRIGRRRVLLGSIPVMTVGLVLAAYGFSFLDLSMGLGDGTANKNNSDHQQAAGLVLASIMLYVAAYAIGLGNVPWMQSELFALDVRALGSGLATATNWLANFVVGITFLPLMEALTPSWTFVLYAGVCAGGFVLVRACFPETSGLSLEAAARLLERDDWGVGSSRNRQNRRSRPLPA</sequence>
<dbReference type="InterPro" id="IPR050814">
    <property type="entry name" value="Myo-inositol_Transporter"/>
</dbReference>
<dbReference type="PRINTS" id="PR00171">
    <property type="entry name" value="SUGRTRNSPORT"/>
</dbReference>
<organism evidence="10 11">
    <name type="scientific">Niveomyces insectorum RCEF 264</name>
    <dbReference type="NCBI Taxonomy" id="1081102"/>
    <lineage>
        <taxon>Eukaryota</taxon>
        <taxon>Fungi</taxon>
        <taxon>Dikarya</taxon>
        <taxon>Ascomycota</taxon>
        <taxon>Pezizomycotina</taxon>
        <taxon>Sordariomycetes</taxon>
        <taxon>Hypocreomycetidae</taxon>
        <taxon>Hypocreales</taxon>
        <taxon>Cordycipitaceae</taxon>
        <taxon>Niveomyces</taxon>
    </lineage>
</organism>
<feature type="transmembrane region" description="Helical" evidence="8">
    <location>
        <begin position="340"/>
        <end position="361"/>
    </location>
</feature>
<dbReference type="GO" id="GO:0005366">
    <property type="term" value="F:myo-inositol:proton symporter activity"/>
    <property type="evidence" value="ECO:0007669"/>
    <property type="project" value="TreeGrafter"/>
</dbReference>
<evidence type="ECO:0000256" key="4">
    <source>
        <dbReference type="ARBA" id="ARBA00022692"/>
    </source>
</evidence>
<evidence type="ECO:0000256" key="7">
    <source>
        <dbReference type="SAM" id="MobiDB-lite"/>
    </source>
</evidence>
<feature type="region of interest" description="Disordered" evidence="7">
    <location>
        <begin position="75"/>
        <end position="94"/>
    </location>
</feature>
<feature type="transmembrane region" description="Helical" evidence="8">
    <location>
        <begin position="150"/>
        <end position="170"/>
    </location>
</feature>
<comment type="caution">
    <text evidence="10">The sequence shown here is derived from an EMBL/GenBank/DDBJ whole genome shotgun (WGS) entry which is preliminary data.</text>
</comment>
<keyword evidence="5 8" id="KW-1133">Transmembrane helix</keyword>
<name>A0A167Z7P8_9HYPO</name>
<evidence type="ECO:0000256" key="8">
    <source>
        <dbReference type="SAM" id="Phobius"/>
    </source>
</evidence>